<gene>
    <name evidence="2" type="ORF">A9Q84_15400</name>
</gene>
<evidence type="ECO:0000256" key="1">
    <source>
        <dbReference type="SAM" id="SignalP"/>
    </source>
</evidence>
<evidence type="ECO:0000313" key="3">
    <source>
        <dbReference type="Proteomes" id="UP000196531"/>
    </source>
</evidence>
<comment type="caution">
    <text evidence="2">The sequence shown here is derived from an EMBL/GenBank/DDBJ whole genome shotgun (WGS) entry which is preliminary data.</text>
</comment>
<evidence type="ECO:0000313" key="2">
    <source>
        <dbReference type="EMBL" id="OUR95226.1"/>
    </source>
</evidence>
<keyword evidence="1" id="KW-0732">Signal</keyword>
<proteinExistence type="predicted"/>
<reference evidence="3" key="1">
    <citation type="journal article" date="2017" name="Proc. Natl. Acad. Sci. U.S.A.">
        <title>Simulation of Deepwater Horizon oil plume reveals substrate specialization within a complex community of hydrocarbon-degraders.</title>
        <authorList>
            <person name="Hu P."/>
            <person name="Dubinsky E.A."/>
            <person name="Probst A.J."/>
            <person name="Wang J."/>
            <person name="Sieber C.M.K."/>
            <person name="Tom L.M."/>
            <person name="Gardinali P."/>
            <person name="Banfield J.F."/>
            <person name="Atlas R.M."/>
            <person name="Andersen G.L."/>
        </authorList>
    </citation>
    <scope>NUCLEOTIDE SEQUENCE [LARGE SCALE GENOMIC DNA]</scope>
</reference>
<dbReference type="AlphaFoldDB" id="A0A1Y5F3T0"/>
<name>A0A1Y5F3T0_9BACT</name>
<sequence length="158" mass="17857">MIKTITKIVLTLLIAHSATADSSSSFPLRELGTGLGEVESAVLDFDIKTRQTCCSTRSVVTNINIEGLNLGLTWNPYSSTPWQPVEDMAIEICKAADLGEYSHYQTSIPYQAYELEDDFEIVAFDHNKEFSIVNMDQFSEYFLLQRVVFLDSVFCHKK</sequence>
<dbReference type="EMBL" id="MAAO01000008">
    <property type="protein sequence ID" value="OUR95226.1"/>
    <property type="molecule type" value="Genomic_DNA"/>
</dbReference>
<feature type="chain" id="PRO_5011966429" evidence="1">
    <location>
        <begin position="21"/>
        <end position="158"/>
    </location>
</feature>
<organism evidence="2 3">
    <name type="scientific">Halobacteriovorax marinus</name>
    <dbReference type="NCBI Taxonomy" id="97084"/>
    <lineage>
        <taxon>Bacteria</taxon>
        <taxon>Pseudomonadati</taxon>
        <taxon>Bdellovibrionota</taxon>
        <taxon>Bacteriovoracia</taxon>
        <taxon>Bacteriovoracales</taxon>
        <taxon>Halobacteriovoraceae</taxon>
        <taxon>Halobacteriovorax</taxon>
    </lineage>
</organism>
<protein>
    <submittedName>
        <fullName evidence="2">Uncharacterized protein</fullName>
    </submittedName>
</protein>
<dbReference type="Proteomes" id="UP000196531">
    <property type="component" value="Unassembled WGS sequence"/>
</dbReference>
<feature type="signal peptide" evidence="1">
    <location>
        <begin position="1"/>
        <end position="20"/>
    </location>
</feature>
<accession>A0A1Y5F3T0</accession>